<sequence>MELRGLKSFHYSIFPHLYSRSLLTPSEIAALAEGDEFMFGSYEVQIQNPVDEPNAKQASGKPANTTLQPVQPPAAKISGIRSLKRPFSMVSSGESNPTNRHFVSPCGKIEKHDDWVIDEEEGNIGAGYVEGRIAHRLRPHQKEGIAFLYSRLKNECGGAILADEMGLGKSIQTIATCLALLKNKSLKIDKILIVVPSSLVDNWISEFRKWFPYGKFPAEAIRKVSDLRRHLSYLITPFIVCSYDMVLRYARHLFAIGFDVLICDEAHRLKNSNSKIRIMLENMNIQRRVLLTGTPLQNELAELYSLLDFAAPGKFGTPAEFMTLVEQGDCNELLDEIMLRRGANVNSKSLPPKHEYILYCRPSNLQMKLMEALCEDMFADPLTTILHLRTVANHPSLFLQKSLEIESKPKLREIIVEASKAKQAFTQNSGKLMVLGSLMEAFAQAKERVIVFSNFTQTLDMLESFCQNLAYEVLRLDGAVATKDRQKVIKQFNESKYYNTVLLVSTKTGGTGLNLIGASRLVLFDLDWNPANDLQAMARIWREGQMKTCHIYRLLLTGTIDEKILQRQIKKTGLHTIFDPEAQSAECKFRDEDLMEIFELSGDAESNTHRLLECDCGGDGTTIEEREDEDELEEEQEDIDDEEEKENENENEELDGDREDHEPEKDGNEEAHGNGDETTQDGTPKVSMGELNAWRHYSPESPAFPLFLRSAGFDPEIPPESLTFAMHYTSTF</sequence>
<keyword evidence="6" id="KW-0131">Cell cycle</keyword>
<evidence type="ECO:0000313" key="12">
    <source>
        <dbReference type="Proteomes" id="UP000887575"/>
    </source>
</evidence>
<dbReference type="WBParaSite" id="MBELARI_LOCUS20455">
    <property type="protein sequence ID" value="MBELARI_LOCUS20455"/>
    <property type="gene ID" value="MBELARI_LOCUS20455"/>
</dbReference>
<evidence type="ECO:0000256" key="5">
    <source>
        <dbReference type="ARBA" id="ARBA00022801"/>
    </source>
</evidence>
<dbReference type="SUPFAM" id="SSF52540">
    <property type="entry name" value="P-loop containing nucleoside triphosphate hydrolases"/>
    <property type="match status" value="2"/>
</dbReference>
<dbReference type="InterPro" id="IPR049730">
    <property type="entry name" value="SNF2/RAD54-like_C"/>
</dbReference>
<comment type="subunit">
    <text evidence="1">Interacts (via N-terminus) with spn-A/Rad51.</text>
</comment>
<dbReference type="GO" id="GO:0015616">
    <property type="term" value="F:DNA translocase activity"/>
    <property type="evidence" value="ECO:0007669"/>
    <property type="project" value="TreeGrafter"/>
</dbReference>
<evidence type="ECO:0000256" key="2">
    <source>
        <dbReference type="ARBA" id="ARBA00015341"/>
    </source>
</evidence>
<evidence type="ECO:0000313" key="13">
    <source>
        <dbReference type="WBParaSite" id="MBELARI_LOCUS20455"/>
    </source>
</evidence>
<evidence type="ECO:0000256" key="3">
    <source>
        <dbReference type="ARBA" id="ARBA00022618"/>
    </source>
</evidence>
<dbReference type="GO" id="GO:0051301">
    <property type="term" value="P:cell division"/>
    <property type="evidence" value="ECO:0007669"/>
    <property type="project" value="UniProtKB-KW"/>
</dbReference>
<evidence type="ECO:0000259" key="10">
    <source>
        <dbReference type="PROSITE" id="PS51192"/>
    </source>
</evidence>
<dbReference type="SMART" id="SM00487">
    <property type="entry name" value="DEXDc"/>
    <property type="match status" value="1"/>
</dbReference>
<feature type="compositionally biased region" description="Acidic residues" evidence="9">
    <location>
        <begin position="625"/>
        <end position="657"/>
    </location>
</feature>
<feature type="region of interest" description="Disordered" evidence="9">
    <location>
        <begin position="610"/>
        <end position="694"/>
    </location>
</feature>
<dbReference type="PROSITE" id="PS51194">
    <property type="entry name" value="HELICASE_CTER"/>
    <property type="match status" value="1"/>
</dbReference>
<keyword evidence="3" id="KW-0132">Cell division</keyword>
<comment type="function">
    <text evidence="7">Involved in mitotic DNA repair and meiotic recombination. Functions in the recombinational DNA repair pathway. Essential for interhomolog gene conversion (GC), but may have a less important role in intersister GC than spn-A/Rad51. In the presence of DNA, spn-A/Rad51 enhances the ATPase activity of okr/Rad54.</text>
</comment>
<dbReference type="GO" id="GO:0005634">
    <property type="term" value="C:nucleus"/>
    <property type="evidence" value="ECO:0007669"/>
    <property type="project" value="TreeGrafter"/>
</dbReference>
<feature type="region of interest" description="Disordered" evidence="9">
    <location>
        <begin position="52"/>
        <end position="72"/>
    </location>
</feature>
<feature type="compositionally biased region" description="Basic and acidic residues" evidence="9">
    <location>
        <begin position="658"/>
        <end position="675"/>
    </location>
</feature>
<evidence type="ECO:0000256" key="1">
    <source>
        <dbReference type="ARBA" id="ARBA00011467"/>
    </source>
</evidence>
<dbReference type="Gene3D" id="3.40.50.10810">
    <property type="entry name" value="Tandem AAA-ATPase domain"/>
    <property type="match status" value="1"/>
</dbReference>
<dbReference type="GO" id="GO:0000724">
    <property type="term" value="P:double-strand break repair via homologous recombination"/>
    <property type="evidence" value="ECO:0007669"/>
    <property type="project" value="TreeGrafter"/>
</dbReference>
<dbReference type="InterPro" id="IPR000330">
    <property type="entry name" value="SNF2_N"/>
</dbReference>
<dbReference type="Gene3D" id="3.40.50.300">
    <property type="entry name" value="P-loop containing nucleotide triphosphate hydrolases"/>
    <property type="match status" value="1"/>
</dbReference>
<reference evidence="13" key="1">
    <citation type="submission" date="2024-02" db="UniProtKB">
        <authorList>
            <consortium name="WormBaseParasite"/>
        </authorList>
    </citation>
    <scope>IDENTIFICATION</scope>
</reference>
<organism evidence="12 13">
    <name type="scientific">Mesorhabditis belari</name>
    <dbReference type="NCBI Taxonomy" id="2138241"/>
    <lineage>
        <taxon>Eukaryota</taxon>
        <taxon>Metazoa</taxon>
        <taxon>Ecdysozoa</taxon>
        <taxon>Nematoda</taxon>
        <taxon>Chromadorea</taxon>
        <taxon>Rhabditida</taxon>
        <taxon>Rhabditina</taxon>
        <taxon>Rhabditomorpha</taxon>
        <taxon>Rhabditoidea</taxon>
        <taxon>Rhabditidae</taxon>
        <taxon>Mesorhabditinae</taxon>
        <taxon>Mesorhabditis</taxon>
    </lineage>
</organism>
<dbReference type="PANTHER" id="PTHR45629">
    <property type="entry name" value="SNF2/RAD54 FAMILY MEMBER"/>
    <property type="match status" value="1"/>
</dbReference>
<dbReference type="GO" id="GO:0016787">
    <property type="term" value="F:hydrolase activity"/>
    <property type="evidence" value="ECO:0007669"/>
    <property type="project" value="UniProtKB-KW"/>
</dbReference>
<accession>A0AAF3F1R6</accession>
<keyword evidence="5" id="KW-0378">Hydrolase</keyword>
<dbReference type="PANTHER" id="PTHR45629:SF7">
    <property type="entry name" value="DNA EXCISION REPAIR PROTEIN ERCC-6-RELATED"/>
    <property type="match status" value="1"/>
</dbReference>
<evidence type="ECO:0000256" key="7">
    <source>
        <dbReference type="ARBA" id="ARBA00024776"/>
    </source>
</evidence>
<keyword evidence="12" id="KW-1185">Reference proteome</keyword>
<dbReference type="Proteomes" id="UP000887575">
    <property type="component" value="Unassembled WGS sequence"/>
</dbReference>
<dbReference type="CDD" id="cd18793">
    <property type="entry name" value="SF2_C_SNF"/>
    <property type="match status" value="1"/>
</dbReference>
<evidence type="ECO:0000256" key="8">
    <source>
        <dbReference type="ARBA" id="ARBA00029956"/>
    </source>
</evidence>
<dbReference type="Gene3D" id="1.20.120.850">
    <property type="entry name" value="SWI2/SNF2 ATPases, N-terminal domain"/>
    <property type="match status" value="1"/>
</dbReference>
<name>A0AAF3F1R6_9BILA</name>
<dbReference type="AlphaFoldDB" id="A0AAF3F1R6"/>
<evidence type="ECO:0000256" key="9">
    <source>
        <dbReference type="SAM" id="MobiDB-lite"/>
    </source>
</evidence>
<evidence type="ECO:0000256" key="6">
    <source>
        <dbReference type="ARBA" id="ARBA00023306"/>
    </source>
</evidence>
<dbReference type="Pfam" id="PF00271">
    <property type="entry name" value="Helicase_C"/>
    <property type="match status" value="1"/>
</dbReference>
<dbReference type="InterPro" id="IPR050496">
    <property type="entry name" value="SNF2_RAD54_helicase_repair"/>
</dbReference>
<dbReference type="InterPro" id="IPR038718">
    <property type="entry name" value="SNF2-like_sf"/>
</dbReference>
<dbReference type="GO" id="GO:0007131">
    <property type="term" value="P:reciprocal meiotic recombination"/>
    <property type="evidence" value="ECO:0007669"/>
    <property type="project" value="TreeGrafter"/>
</dbReference>
<dbReference type="SMART" id="SM00490">
    <property type="entry name" value="HELICc"/>
    <property type="match status" value="1"/>
</dbReference>
<proteinExistence type="predicted"/>
<dbReference type="Pfam" id="PF00176">
    <property type="entry name" value="SNF2-rel_dom"/>
    <property type="match status" value="1"/>
</dbReference>
<dbReference type="InterPro" id="IPR001650">
    <property type="entry name" value="Helicase_C-like"/>
</dbReference>
<keyword evidence="4" id="KW-0498">Mitosis</keyword>
<feature type="domain" description="Helicase ATP-binding" evidence="10">
    <location>
        <begin position="150"/>
        <end position="313"/>
    </location>
</feature>
<evidence type="ECO:0000256" key="4">
    <source>
        <dbReference type="ARBA" id="ARBA00022776"/>
    </source>
</evidence>
<protein>
    <recommendedName>
        <fullName evidence="2">DNA repair and recombination protein RAD54-like</fullName>
    </recommendedName>
    <alternativeName>
        <fullName evidence="8">Protein okra</fullName>
    </alternativeName>
</protein>
<dbReference type="InterPro" id="IPR027417">
    <property type="entry name" value="P-loop_NTPase"/>
</dbReference>
<dbReference type="GO" id="GO:0005524">
    <property type="term" value="F:ATP binding"/>
    <property type="evidence" value="ECO:0007669"/>
    <property type="project" value="InterPro"/>
</dbReference>
<dbReference type="InterPro" id="IPR014001">
    <property type="entry name" value="Helicase_ATP-bd"/>
</dbReference>
<dbReference type="PROSITE" id="PS51192">
    <property type="entry name" value="HELICASE_ATP_BIND_1"/>
    <property type="match status" value="1"/>
</dbReference>
<evidence type="ECO:0000259" key="11">
    <source>
        <dbReference type="PROSITE" id="PS51194"/>
    </source>
</evidence>
<feature type="domain" description="Helicase C-terminal" evidence="11">
    <location>
        <begin position="437"/>
        <end position="595"/>
    </location>
</feature>